<dbReference type="AlphaFoldDB" id="A0A7V8T004"/>
<protein>
    <submittedName>
        <fullName evidence="1">Uncharacterized protein</fullName>
    </submittedName>
</protein>
<accession>A0A7V8T004</accession>
<dbReference type="SUPFAM" id="SSF56281">
    <property type="entry name" value="Metallo-hydrolase/oxidoreductase"/>
    <property type="match status" value="1"/>
</dbReference>
<sequence length="91" mass="10188">MRKFASFDKDTLFVPGHGQLCGQDGIASIREVFDDIAGQAEKMYKAGVPAEEAQHRYVVPDKFKKFPIFSWGFTIGPAITKLYSEWQAGKS</sequence>
<evidence type="ECO:0000313" key="2">
    <source>
        <dbReference type="Proteomes" id="UP000567293"/>
    </source>
</evidence>
<name>A0A7V8T004_9BACT</name>
<gene>
    <name evidence="1" type="ORF">HRJ53_25110</name>
</gene>
<proteinExistence type="predicted"/>
<evidence type="ECO:0000313" key="1">
    <source>
        <dbReference type="EMBL" id="MBA0088277.1"/>
    </source>
</evidence>
<comment type="caution">
    <text evidence="1">The sequence shown here is derived from an EMBL/GenBank/DDBJ whole genome shotgun (WGS) entry which is preliminary data.</text>
</comment>
<reference evidence="1" key="1">
    <citation type="submission" date="2020-06" db="EMBL/GenBank/DDBJ databases">
        <title>Legume-microbial interactions unlock mineral nutrients during tropical forest succession.</title>
        <authorList>
            <person name="Epihov D.Z."/>
        </authorList>
    </citation>
    <scope>NUCLEOTIDE SEQUENCE [LARGE SCALE GENOMIC DNA]</scope>
    <source>
        <strain evidence="1">Pan2503</strain>
    </source>
</reference>
<dbReference type="Proteomes" id="UP000567293">
    <property type="component" value="Unassembled WGS sequence"/>
</dbReference>
<organism evidence="1 2">
    <name type="scientific">Candidatus Acidiferrum panamense</name>
    <dbReference type="NCBI Taxonomy" id="2741543"/>
    <lineage>
        <taxon>Bacteria</taxon>
        <taxon>Pseudomonadati</taxon>
        <taxon>Acidobacteriota</taxon>
        <taxon>Terriglobia</taxon>
        <taxon>Candidatus Acidiferrales</taxon>
        <taxon>Candidatus Acidiferrum</taxon>
    </lineage>
</organism>
<dbReference type="InterPro" id="IPR036866">
    <property type="entry name" value="RibonucZ/Hydroxyglut_hydro"/>
</dbReference>
<dbReference type="EMBL" id="JACDQQ010002421">
    <property type="protein sequence ID" value="MBA0088277.1"/>
    <property type="molecule type" value="Genomic_DNA"/>
</dbReference>
<keyword evidence="2" id="KW-1185">Reference proteome</keyword>